<sequence length="145" mass="16446">MVKPRRKTRSSDSNHRLRYVFLNDPQVLDVPQILLPGTSFCVTSQGSTITCSDYPRVATPCRSDNKIYIVSPNLILGNFKRRASSSTSLIWFPFGNDILNLVPFPVQLCTFILLLVELPRPPSVRHFHPVLECRLGQRFLVVHVG</sequence>
<dbReference type="EMBL" id="HBUF01626345">
    <property type="protein sequence ID" value="CAG6782168.1"/>
    <property type="molecule type" value="Transcribed_RNA"/>
</dbReference>
<name>A0A8D9F9H8_9HEMI</name>
<organism evidence="1">
    <name type="scientific">Cacopsylla melanoneura</name>
    <dbReference type="NCBI Taxonomy" id="428564"/>
    <lineage>
        <taxon>Eukaryota</taxon>
        <taxon>Metazoa</taxon>
        <taxon>Ecdysozoa</taxon>
        <taxon>Arthropoda</taxon>
        <taxon>Hexapoda</taxon>
        <taxon>Insecta</taxon>
        <taxon>Pterygota</taxon>
        <taxon>Neoptera</taxon>
        <taxon>Paraneoptera</taxon>
        <taxon>Hemiptera</taxon>
        <taxon>Sternorrhyncha</taxon>
        <taxon>Psylloidea</taxon>
        <taxon>Psyllidae</taxon>
        <taxon>Psyllinae</taxon>
        <taxon>Cacopsylla</taxon>
    </lineage>
</organism>
<dbReference type="EMBL" id="HBUF01626347">
    <property type="protein sequence ID" value="CAG6782171.1"/>
    <property type="molecule type" value="Transcribed_RNA"/>
</dbReference>
<dbReference type="AlphaFoldDB" id="A0A8D9F9H8"/>
<protein>
    <submittedName>
        <fullName evidence="1">Uncharacterized protein</fullName>
    </submittedName>
</protein>
<reference evidence="1" key="1">
    <citation type="submission" date="2021-05" db="EMBL/GenBank/DDBJ databases">
        <authorList>
            <person name="Alioto T."/>
            <person name="Alioto T."/>
            <person name="Gomez Garrido J."/>
        </authorList>
    </citation>
    <scope>NUCLEOTIDE SEQUENCE</scope>
</reference>
<proteinExistence type="predicted"/>
<accession>A0A8D9F9H8</accession>
<evidence type="ECO:0000313" key="1">
    <source>
        <dbReference type="EMBL" id="CAG6782171.1"/>
    </source>
</evidence>